<dbReference type="EnsemblMetazoa" id="GPPI026139-RA">
    <property type="protein sequence ID" value="GPPI026139-PA"/>
    <property type="gene ID" value="GPPI026139"/>
</dbReference>
<feature type="compositionally biased region" description="Basic and acidic residues" evidence="1">
    <location>
        <begin position="219"/>
        <end position="251"/>
    </location>
</feature>
<feature type="compositionally biased region" description="Basic and acidic residues" evidence="1">
    <location>
        <begin position="894"/>
        <end position="927"/>
    </location>
</feature>
<evidence type="ECO:0000313" key="2">
    <source>
        <dbReference type="EnsemblMetazoa" id="GPPI026139-PA"/>
    </source>
</evidence>
<dbReference type="EMBL" id="JXJN01012220">
    <property type="status" value="NOT_ANNOTATED_CDS"/>
    <property type="molecule type" value="Genomic_DNA"/>
</dbReference>
<feature type="compositionally biased region" description="Polar residues" evidence="1">
    <location>
        <begin position="844"/>
        <end position="853"/>
    </location>
</feature>
<feature type="compositionally biased region" description="Basic and acidic residues" evidence="1">
    <location>
        <begin position="350"/>
        <end position="373"/>
    </location>
</feature>
<dbReference type="Proteomes" id="UP000092460">
    <property type="component" value="Unassembled WGS sequence"/>
</dbReference>
<feature type="compositionally biased region" description="Polar residues" evidence="1">
    <location>
        <begin position="753"/>
        <end position="764"/>
    </location>
</feature>
<feature type="region of interest" description="Disordered" evidence="1">
    <location>
        <begin position="98"/>
        <end position="127"/>
    </location>
</feature>
<reference evidence="3" key="1">
    <citation type="submission" date="2015-01" db="EMBL/GenBank/DDBJ databases">
        <authorList>
            <person name="Aksoy S."/>
            <person name="Warren W."/>
            <person name="Wilson R.K."/>
        </authorList>
    </citation>
    <scope>NUCLEOTIDE SEQUENCE [LARGE SCALE GENOMIC DNA]</scope>
    <source>
        <strain evidence="3">IAEA</strain>
    </source>
</reference>
<feature type="compositionally biased region" description="Polar residues" evidence="1">
    <location>
        <begin position="712"/>
        <end position="745"/>
    </location>
</feature>
<accession>A0A1B0BD04</accession>
<feature type="region of interest" description="Disordered" evidence="1">
    <location>
        <begin position="350"/>
        <end position="391"/>
    </location>
</feature>
<feature type="compositionally biased region" description="Basic and acidic residues" evidence="1">
    <location>
        <begin position="615"/>
        <end position="631"/>
    </location>
</feature>
<feature type="compositionally biased region" description="Basic and acidic residues" evidence="1">
    <location>
        <begin position="562"/>
        <end position="576"/>
    </location>
</feature>
<feature type="compositionally biased region" description="Basic and acidic residues" evidence="1">
    <location>
        <begin position="525"/>
        <end position="553"/>
    </location>
</feature>
<protein>
    <submittedName>
        <fullName evidence="2">Uncharacterized protein</fullName>
    </submittedName>
</protein>
<feature type="compositionally biased region" description="Basic and acidic residues" evidence="1">
    <location>
        <begin position="585"/>
        <end position="598"/>
    </location>
</feature>
<name>A0A1B0BD04_9MUSC</name>
<feature type="compositionally biased region" description="Basic and acidic residues" evidence="1">
    <location>
        <begin position="643"/>
        <end position="654"/>
    </location>
</feature>
<feature type="region of interest" description="Disordered" evidence="1">
    <location>
        <begin position="677"/>
        <end position="779"/>
    </location>
</feature>
<dbReference type="STRING" id="67801.A0A1B0BD04"/>
<sequence length="1245" mass="139078">MFRFSKFFIVSKLMDYNWYKTVLERNIGCICEHLSSPALLNNCVFKSCVQAPQHHDVLCSSENIIVCGTVLWRKKYVSKYIVGKREYHMQRKFGTKTTITDDTSNDKTPKTGNTSPKTPKKQRRNYIRSTPKIKSLDIASKSLAVNKRTKKHAIESIQSNFLTNLKCAAEGIKIAEKINESKNVSELKEEYETKKLNDSIESKRNSQDANEKVPNVSKENVEITDKDTSKESKEITENIDKKAPKEEKEVSEGTVKATSTETKETVEETDKKEPKNVKKISEATGKMSSKDLKVISDKTVLEEMKAVSEDGTKKILGEPKKISEDANETLLKVLTESSDKNILKEVKVASATADRKATKEMRSISKDGDKKTTEVPAEVVGNTEKGASKESKAILESIDNKEKIPDNNIYLSKEFVESTNQTKVGENNGMKVESAHVSVLNAPKTDEKKIETKESIELKGMNKVEQIPLLDDMKMAEKTSADRTTLILGEPNFDLANAEIDKECKESLKSSESDKTAKITSTDSTIDKGSNETEANRKADKSTGIKEVTEMKKQANTAKIKKNADNPETSGKDNKMTKSIKKIKKSFDKAEKISEAIKKTLSKTVKQNNTEEDDVTKKPHKIEDESRKESNFRSSPAPSINIEEQKEHISKADLPPRKVHIEYIESKNLKDVEITKSSSLGHNIKPKRRRRVSKRRQETTTDPMILKLIRRSQLSTENFKPCENKQTPITSSSFLTEPNTLVQNPETKKTSEKSTANPNESATVKASEFDKTSKISTGSTAEQAFEADKTFNRNSSLSAESAAAKACETAKTPAANQSLTVETPEINKTAQTNSVLSSELYEGNHSTADSEPNTNKKSETAPEYLKPGTERSRISEISKMSYIESKMNPSLDIKFLEDKSSPSLDCKTDKSEDNKSKGTKEKKTPEKTDEDNLEEMGPSANIYILATPETEKIIETDTSTIIVESNEEARQEKDTSIESTTQESSEKKKKLKKTPLSKLKVDDFIDKKLSLRSTTEAKVEKKLKSKLATPPNQLYQDAAPIEEQRSTTQMKAFRTGTWEGEIPKLEAEDTSPTSSTVSFKQKADLVPNAEAIKWGAYLPPEATSVDTPKKPTPPTRLKREPIASGESTNTSDSERDIGYTGGSQKKTYVQIFTYTLWTMLGSAVVYFLADILSHDDINSKTPMLTINKYLAAFQTRKLSHDTINKPEKDKKGKKDKKKNKESDTTEKADNSAKDEENLYSGDEGF</sequence>
<evidence type="ECO:0000256" key="1">
    <source>
        <dbReference type="SAM" id="MobiDB-lite"/>
    </source>
</evidence>
<feature type="region of interest" description="Disordered" evidence="1">
    <location>
        <begin position="198"/>
        <end position="284"/>
    </location>
</feature>
<feature type="region of interest" description="Disordered" evidence="1">
    <location>
        <begin position="807"/>
        <end position="940"/>
    </location>
</feature>
<feature type="compositionally biased region" description="Basic and acidic residues" evidence="1">
    <location>
        <begin position="261"/>
        <end position="281"/>
    </location>
</feature>
<proteinExistence type="predicted"/>
<organism evidence="2 3">
    <name type="scientific">Glossina palpalis gambiensis</name>
    <dbReference type="NCBI Taxonomy" id="67801"/>
    <lineage>
        <taxon>Eukaryota</taxon>
        <taxon>Metazoa</taxon>
        <taxon>Ecdysozoa</taxon>
        <taxon>Arthropoda</taxon>
        <taxon>Hexapoda</taxon>
        <taxon>Insecta</taxon>
        <taxon>Pterygota</taxon>
        <taxon>Neoptera</taxon>
        <taxon>Endopterygota</taxon>
        <taxon>Diptera</taxon>
        <taxon>Brachycera</taxon>
        <taxon>Muscomorpha</taxon>
        <taxon>Hippoboscoidea</taxon>
        <taxon>Glossinidae</taxon>
        <taxon>Glossina</taxon>
    </lineage>
</organism>
<dbReference type="AlphaFoldDB" id="A0A1B0BD04"/>
<feature type="region of interest" description="Disordered" evidence="1">
    <location>
        <begin position="1201"/>
        <end position="1245"/>
    </location>
</feature>
<feature type="compositionally biased region" description="Basic and acidic residues" evidence="1">
    <location>
        <begin position="198"/>
        <end position="211"/>
    </location>
</feature>
<keyword evidence="3" id="KW-1185">Reference proteome</keyword>
<evidence type="ECO:0000313" key="3">
    <source>
        <dbReference type="Proteomes" id="UP000092460"/>
    </source>
</evidence>
<feature type="compositionally biased region" description="Basic and acidic residues" evidence="1">
    <location>
        <begin position="1201"/>
        <end position="1236"/>
    </location>
</feature>
<feature type="region of interest" description="Disordered" evidence="1">
    <location>
        <begin position="1100"/>
        <end position="1140"/>
    </location>
</feature>
<feature type="compositionally biased region" description="Basic residues" evidence="1">
    <location>
        <begin position="684"/>
        <end position="694"/>
    </location>
</feature>
<feature type="compositionally biased region" description="Polar residues" evidence="1">
    <location>
        <begin position="816"/>
        <end position="837"/>
    </location>
</feature>
<feature type="compositionally biased region" description="Basic and acidic residues" evidence="1">
    <location>
        <begin position="967"/>
        <end position="976"/>
    </location>
</feature>
<feature type="region of interest" description="Disordered" evidence="1">
    <location>
        <begin position="956"/>
        <end position="994"/>
    </location>
</feature>
<feature type="compositionally biased region" description="Basic and acidic residues" evidence="1">
    <location>
        <begin position="505"/>
        <end position="517"/>
    </location>
</feature>
<dbReference type="VEuPathDB" id="VectorBase:GPPI026139"/>
<feature type="region of interest" description="Disordered" evidence="1">
    <location>
        <begin position="505"/>
        <end position="654"/>
    </location>
</feature>
<reference evidence="2" key="2">
    <citation type="submission" date="2020-05" db="UniProtKB">
        <authorList>
            <consortium name="EnsemblMetazoa"/>
        </authorList>
    </citation>
    <scope>IDENTIFICATION</scope>
    <source>
        <strain evidence="2">IAEA</strain>
    </source>
</reference>